<dbReference type="Proteomes" id="UP000295293">
    <property type="component" value="Unassembled WGS sequence"/>
</dbReference>
<dbReference type="SUPFAM" id="SSF48695">
    <property type="entry name" value="Multiheme cytochromes"/>
    <property type="match status" value="1"/>
</dbReference>
<keyword evidence="9" id="KW-1133">Transmembrane helix</keyword>
<evidence type="ECO:0000256" key="9">
    <source>
        <dbReference type="SAM" id="Phobius"/>
    </source>
</evidence>
<dbReference type="GO" id="GO:0046872">
    <property type="term" value="F:metal ion binding"/>
    <property type="evidence" value="ECO:0007669"/>
    <property type="project" value="UniProtKB-KW"/>
</dbReference>
<organism evidence="11 12">
    <name type="scientific">Tahibacter aquaticus</name>
    <dbReference type="NCBI Taxonomy" id="520092"/>
    <lineage>
        <taxon>Bacteria</taxon>
        <taxon>Pseudomonadati</taxon>
        <taxon>Pseudomonadota</taxon>
        <taxon>Gammaproteobacteria</taxon>
        <taxon>Lysobacterales</taxon>
        <taxon>Rhodanobacteraceae</taxon>
        <taxon>Tahibacter</taxon>
    </lineage>
</organism>
<dbReference type="GO" id="GO:0016491">
    <property type="term" value="F:oxidoreductase activity"/>
    <property type="evidence" value="ECO:0007669"/>
    <property type="project" value="TreeGrafter"/>
</dbReference>
<keyword evidence="9" id="KW-0812">Transmembrane</keyword>
<dbReference type="OrthoDB" id="9814800at2"/>
<dbReference type="SUPFAM" id="SSF49879">
    <property type="entry name" value="SMAD/FHA domain"/>
    <property type="match status" value="1"/>
</dbReference>
<proteinExistence type="predicted"/>
<sequence length="560" mass="60940">MRWLIRRVIKQGKGAVSYEEDVHFGDVLSIGRAADQAIFLSDIRAALNHARVTSLGPGRYKVESLILSGIRVNGELTYETDVAAGAVLEIASNRITLLDPPRDFEAAVEIGALDKAEQEAVKAKRAKPTSLKQTWLGKRLPSWILFVAVLLFGLLLPAASHFLPALGKALHHSPLPSTAAWNPGPLDAAHRFFGDDCKQCHATPFLTVRDTACTTCHTRMAAHADPARFNLPQLGEARCASCHQDHLGLAGMVNTQESLCSTCHTDLKTRTANASQLDDATDFGRHHPQFRVRLPAWQADGGFAPQLTRLSEGLKENSGLKFDHALHLKPELNSPKGRRNLQCSTCHQPDAGGLAMKPVDFESMCHDCHTLGFDTFAPDRQVPHAKVAEVVYMLDDYYAKRALEGGYTEASAPGFVQQRRRPGEAALSQQETVEALSWARNKSRQVADSLFTGRACVTCHAVSRDAAAANTPGSGWKIAPVRVAGIWYGEARFTHAKHSTMQCKDCHNAEASASATDLLIPGIDNCRQCHAGESGGSKVASTCIACHRYHQSTSLQLKQL</sequence>
<dbReference type="InterPro" id="IPR051829">
    <property type="entry name" value="Multiheme_Cytochr_ET"/>
</dbReference>
<dbReference type="PANTHER" id="PTHR35038">
    <property type="entry name" value="DISSIMILATORY SULFITE REDUCTASE SIRA"/>
    <property type="match status" value="1"/>
</dbReference>
<evidence type="ECO:0000256" key="8">
    <source>
        <dbReference type="ARBA" id="ARBA00023004"/>
    </source>
</evidence>
<dbReference type="EMBL" id="SNZH01000012">
    <property type="protein sequence ID" value="TDR40820.1"/>
    <property type="molecule type" value="Genomic_DNA"/>
</dbReference>
<evidence type="ECO:0000256" key="3">
    <source>
        <dbReference type="ARBA" id="ARBA00022448"/>
    </source>
</evidence>
<evidence type="ECO:0000313" key="12">
    <source>
        <dbReference type="Proteomes" id="UP000295293"/>
    </source>
</evidence>
<keyword evidence="12" id="KW-1185">Reference proteome</keyword>
<reference evidence="11 12" key="1">
    <citation type="submission" date="2019-03" db="EMBL/GenBank/DDBJ databases">
        <title>Genomic Encyclopedia of Type Strains, Phase IV (KMG-IV): sequencing the most valuable type-strain genomes for metagenomic binning, comparative biology and taxonomic classification.</title>
        <authorList>
            <person name="Goeker M."/>
        </authorList>
    </citation>
    <scope>NUCLEOTIDE SEQUENCE [LARGE SCALE GENOMIC DNA]</scope>
    <source>
        <strain evidence="11 12">DSM 21667</strain>
    </source>
</reference>
<accession>A0A4V3DLR2</accession>
<dbReference type="CDD" id="cd08168">
    <property type="entry name" value="Cytochrom_C3"/>
    <property type="match status" value="1"/>
</dbReference>
<keyword evidence="5" id="KW-0479">Metal-binding</keyword>
<dbReference type="CDD" id="cd00060">
    <property type="entry name" value="FHA"/>
    <property type="match status" value="1"/>
</dbReference>
<dbReference type="AlphaFoldDB" id="A0A4V3DLR2"/>
<evidence type="ECO:0000256" key="6">
    <source>
        <dbReference type="ARBA" id="ARBA00022729"/>
    </source>
</evidence>
<evidence type="ECO:0000256" key="1">
    <source>
        <dbReference type="ARBA" id="ARBA00001926"/>
    </source>
</evidence>
<keyword evidence="8" id="KW-0408">Iron</keyword>
<evidence type="ECO:0000256" key="5">
    <source>
        <dbReference type="ARBA" id="ARBA00022723"/>
    </source>
</evidence>
<comment type="cofactor">
    <cofactor evidence="1">
        <name>heme c</name>
        <dbReference type="ChEBI" id="CHEBI:61717"/>
    </cofactor>
</comment>
<dbReference type="InterPro" id="IPR008984">
    <property type="entry name" value="SMAD_FHA_dom_sf"/>
</dbReference>
<keyword evidence="3" id="KW-0813">Transport</keyword>
<name>A0A4V3DLR2_9GAMM</name>
<protein>
    <submittedName>
        <fullName evidence="11">Cytochrome c3-like protein</fullName>
    </submittedName>
</protein>
<feature type="transmembrane region" description="Helical" evidence="9">
    <location>
        <begin position="140"/>
        <end position="163"/>
    </location>
</feature>
<gene>
    <name evidence="11" type="ORF">DFR29_112134</name>
</gene>
<keyword evidence="4" id="KW-0349">Heme</keyword>
<evidence type="ECO:0000256" key="7">
    <source>
        <dbReference type="ARBA" id="ARBA00022982"/>
    </source>
</evidence>
<feature type="domain" description="Tetrahaem cytochrome" evidence="10">
    <location>
        <begin position="190"/>
        <end position="265"/>
    </location>
</feature>
<dbReference type="Gene3D" id="3.90.10.10">
    <property type="entry name" value="Cytochrome C3"/>
    <property type="match status" value="3"/>
</dbReference>
<evidence type="ECO:0000256" key="2">
    <source>
        <dbReference type="ARBA" id="ARBA00004196"/>
    </source>
</evidence>
<dbReference type="InterPro" id="IPR036280">
    <property type="entry name" value="Multihaem_cyt_sf"/>
</dbReference>
<evidence type="ECO:0000256" key="4">
    <source>
        <dbReference type="ARBA" id="ARBA00022617"/>
    </source>
</evidence>
<evidence type="ECO:0000313" key="11">
    <source>
        <dbReference type="EMBL" id="TDR40820.1"/>
    </source>
</evidence>
<dbReference type="InterPro" id="IPR012286">
    <property type="entry name" value="Tetrahaem_cytochrome"/>
</dbReference>
<dbReference type="GO" id="GO:0030313">
    <property type="term" value="C:cell envelope"/>
    <property type="evidence" value="ECO:0007669"/>
    <property type="project" value="UniProtKB-SubCell"/>
</dbReference>
<dbReference type="Pfam" id="PF14537">
    <property type="entry name" value="Cytochrom_c3_2"/>
    <property type="match status" value="1"/>
</dbReference>
<keyword evidence="7" id="KW-0249">Electron transport</keyword>
<comment type="caution">
    <text evidence="11">The sequence shown here is derived from an EMBL/GenBank/DDBJ whole genome shotgun (WGS) entry which is preliminary data.</text>
</comment>
<comment type="subcellular location">
    <subcellularLocation>
        <location evidence="2">Cell envelope</location>
    </subcellularLocation>
</comment>
<keyword evidence="9" id="KW-0472">Membrane</keyword>
<keyword evidence="6" id="KW-0732">Signal</keyword>
<dbReference type="RefSeq" id="WP_133820185.1">
    <property type="nucleotide sequence ID" value="NZ_SNZH01000012.1"/>
</dbReference>
<dbReference type="PANTHER" id="PTHR35038:SF6">
    <property type="entry name" value="SURFACE LOCALIZED DECAHEME CYTOCHROME C LIPOPROTEIN"/>
    <property type="match status" value="1"/>
</dbReference>
<evidence type="ECO:0000259" key="10">
    <source>
        <dbReference type="Pfam" id="PF14537"/>
    </source>
</evidence>